<dbReference type="EMBL" id="CM056743">
    <property type="protein sequence ID" value="KAJ8670032.1"/>
    <property type="molecule type" value="Genomic_DNA"/>
</dbReference>
<dbReference type="Proteomes" id="UP001239111">
    <property type="component" value="Chromosome 3"/>
</dbReference>
<proteinExistence type="predicted"/>
<name>A0ACC2NIG2_9HYME</name>
<evidence type="ECO:0000313" key="1">
    <source>
        <dbReference type="EMBL" id="KAJ8670032.1"/>
    </source>
</evidence>
<evidence type="ECO:0000313" key="2">
    <source>
        <dbReference type="Proteomes" id="UP001239111"/>
    </source>
</evidence>
<protein>
    <submittedName>
        <fullName evidence="1">Uncharacterized protein</fullName>
    </submittedName>
</protein>
<accession>A0ACC2NIG2</accession>
<comment type="caution">
    <text evidence="1">The sequence shown here is derived from an EMBL/GenBank/DDBJ whole genome shotgun (WGS) entry which is preliminary data.</text>
</comment>
<organism evidence="1 2">
    <name type="scientific">Eretmocerus hayati</name>
    <dbReference type="NCBI Taxonomy" id="131215"/>
    <lineage>
        <taxon>Eukaryota</taxon>
        <taxon>Metazoa</taxon>
        <taxon>Ecdysozoa</taxon>
        <taxon>Arthropoda</taxon>
        <taxon>Hexapoda</taxon>
        <taxon>Insecta</taxon>
        <taxon>Pterygota</taxon>
        <taxon>Neoptera</taxon>
        <taxon>Endopterygota</taxon>
        <taxon>Hymenoptera</taxon>
        <taxon>Apocrita</taxon>
        <taxon>Proctotrupomorpha</taxon>
        <taxon>Chalcidoidea</taxon>
        <taxon>Aphelinidae</taxon>
        <taxon>Aphelininae</taxon>
        <taxon>Eretmocerus</taxon>
    </lineage>
</organism>
<sequence length="295" mass="33632">MYLLLFVLIDECRKGFLPDGKFEGFRSIYAQPLLRKVDKSDFEQYALSSSVGLIGLAKHSNIFGKKYEKNEMKQLTKNDAAIFVGALILKFHLVIHNRVTMIHLYNPIGPLTREDPRTSSAIKSLGFLNILSCAPNAKNCVTYDDRHLMYALHPIKKGTPLTTSMTSCIYQNYSESKRQLYNRTCKCQACTQNWLSIIDNESLNEIGQGSKPQVVSRLDYEMDKIEEELKAKAWKLNHPDIKLLSTSSKIVAESWKHFPMPSLITYNAITLMMPVYDTFYLSLILDPEKASLCVN</sequence>
<keyword evidence="2" id="KW-1185">Reference proteome</keyword>
<reference evidence="1" key="1">
    <citation type="submission" date="2023-04" db="EMBL/GenBank/DDBJ databases">
        <title>A chromosome-level genome assembly of the parasitoid wasp Eretmocerus hayati.</title>
        <authorList>
            <person name="Zhong Y."/>
            <person name="Liu S."/>
            <person name="Liu Y."/>
        </authorList>
    </citation>
    <scope>NUCLEOTIDE SEQUENCE</scope>
    <source>
        <strain evidence="1">ZJU_SS_LIU_2023</strain>
    </source>
</reference>
<gene>
    <name evidence="1" type="ORF">QAD02_001291</name>
</gene>